<evidence type="ECO:0000256" key="1">
    <source>
        <dbReference type="SAM" id="Phobius"/>
    </source>
</evidence>
<keyword evidence="1" id="KW-0812">Transmembrane</keyword>
<reference evidence="4" key="1">
    <citation type="submission" date="2016-10" db="EMBL/GenBank/DDBJ databases">
        <authorList>
            <person name="Varghese N."/>
            <person name="Submissions S."/>
        </authorList>
    </citation>
    <scope>NUCLEOTIDE SEQUENCE [LARGE SCALE GENOMIC DNA]</scope>
    <source>
        <strain evidence="4">DSM 44771</strain>
    </source>
</reference>
<name>A0A1I6PKY4_9PSEU</name>
<gene>
    <name evidence="3" type="ORF">SAMN05660874_00894</name>
</gene>
<dbReference type="AlphaFoldDB" id="A0A1I6PKY4"/>
<evidence type="ECO:0000313" key="4">
    <source>
        <dbReference type="Proteomes" id="UP000198852"/>
    </source>
</evidence>
<protein>
    <recommendedName>
        <fullName evidence="2">DUF1707 domain-containing protein</fullName>
    </recommendedName>
</protein>
<dbReference type="Proteomes" id="UP000198852">
    <property type="component" value="Unassembled WGS sequence"/>
</dbReference>
<dbReference type="Pfam" id="PF08044">
    <property type="entry name" value="DUF1707"/>
    <property type="match status" value="1"/>
</dbReference>
<sequence>MDSGRSGKDLRIGDPERERAMRLLGEHFSAGRLELAEYDERCRQASAARFGSELDVLFDDLPGPRPVETSPARNGVPTRPGPSAGAVALTVGAIAAGIALVLVARQIGVLLLIPIVAIIWFTWRRR</sequence>
<feature type="transmembrane region" description="Helical" evidence="1">
    <location>
        <begin position="107"/>
        <end position="123"/>
    </location>
</feature>
<keyword evidence="1" id="KW-1133">Transmembrane helix</keyword>
<evidence type="ECO:0000259" key="2">
    <source>
        <dbReference type="Pfam" id="PF08044"/>
    </source>
</evidence>
<organism evidence="3 4">
    <name type="scientific">Saccharopolyspora flava</name>
    <dbReference type="NCBI Taxonomy" id="95161"/>
    <lineage>
        <taxon>Bacteria</taxon>
        <taxon>Bacillati</taxon>
        <taxon>Actinomycetota</taxon>
        <taxon>Actinomycetes</taxon>
        <taxon>Pseudonocardiales</taxon>
        <taxon>Pseudonocardiaceae</taxon>
        <taxon>Saccharopolyspora</taxon>
    </lineage>
</organism>
<dbReference type="RefSeq" id="WP_245775596.1">
    <property type="nucleotide sequence ID" value="NZ_FOZX01000001.1"/>
</dbReference>
<feature type="domain" description="DUF1707" evidence="2">
    <location>
        <begin position="10"/>
        <end position="62"/>
    </location>
</feature>
<keyword evidence="4" id="KW-1185">Reference proteome</keyword>
<dbReference type="EMBL" id="FOZX01000001">
    <property type="protein sequence ID" value="SFS40881.1"/>
    <property type="molecule type" value="Genomic_DNA"/>
</dbReference>
<evidence type="ECO:0000313" key="3">
    <source>
        <dbReference type="EMBL" id="SFS40881.1"/>
    </source>
</evidence>
<accession>A0A1I6PKY4</accession>
<proteinExistence type="predicted"/>
<feature type="transmembrane region" description="Helical" evidence="1">
    <location>
        <begin position="83"/>
        <end position="101"/>
    </location>
</feature>
<keyword evidence="1" id="KW-0472">Membrane</keyword>
<dbReference type="STRING" id="95161.SAMN05660874_00894"/>
<dbReference type="InterPro" id="IPR012551">
    <property type="entry name" value="DUF1707_SHOCT-like"/>
</dbReference>